<keyword evidence="3" id="KW-1185">Reference proteome</keyword>
<name>A0A7W9KDI1_9PSEU</name>
<sequence length="370" mass="38768">MPRPSLHTRIAQLRRAYTGESDSALLPAARAAVEATLPRREEVLHILDSDFGSRLLGASGPVAHPEIRAAVLPDATAEYQREVETAVLLALGRVHAYHCPDSGTGQRAGCAMVRPALDQLALSLSPQALAAMLVELLPREAGGPLAGVARVRLRLLRRHVELYLADAGPEVAVSVSNTSYRQCAAALAFVTAITGHSVQPHEEPRPLSEREQHAITLGRTPVPVALASAVLRRFGLFRRADWVGIEPVGATCLRIDWAGGHAPAYVAAMLAHPIAGLPCDRFSASTSPDGTIILICAGLGGVVSLRQHAVPPAHPSTSAAWTAFHEVLNAPNPTHPTNATNPADQSGSPAPSSGVPGPSQTTGAGRDTDD</sequence>
<dbReference type="RefSeq" id="WP_184860179.1">
    <property type="nucleotide sequence ID" value="NZ_BAAAWY010000042.1"/>
</dbReference>
<evidence type="ECO:0000256" key="1">
    <source>
        <dbReference type="SAM" id="MobiDB-lite"/>
    </source>
</evidence>
<dbReference type="SUPFAM" id="SSF51604">
    <property type="entry name" value="Enolase C-terminal domain-like"/>
    <property type="match status" value="1"/>
</dbReference>
<proteinExistence type="predicted"/>
<dbReference type="EMBL" id="JACHIR010000001">
    <property type="protein sequence ID" value="MBB5890610.1"/>
    <property type="molecule type" value="Genomic_DNA"/>
</dbReference>
<reference evidence="2 3" key="1">
    <citation type="submission" date="2020-08" db="EMBL/GenBank/DDBJ databases">
        <title>Sequencing the genomes of 1000 actinobacteria strains.</title>
        <authorList>
            <person name="Klenk H.-P."/>
        </authorList>
    </citation>
    <scope>NUCLEOTIDE SEQUENCE [LARGE SCALE GENOMIC DNA]</scope>
    <source>
        <strain evidence="2 3">DSM 43851</strain>
    </source>
</reference>
<dbReference type="Proteomes" id="UP000585638">
    <property type="component" value="Unassembled WGS sequence"/>
</dbReference>
<organism evidence="2 3">
    <name type="scientific">Kutzneria kofuensis</name>
    <dbReference type="NCBI Taxonomy" id="103725"/>
    <lineage>
        <taxon>Bacteria</taxon>
        <taxon>Bacillati</taxon>
        <taxon>Actinomycetota</taxon>
        <taxon>Actinomycetes</taxon>
        <taxon>Pseudonocardiales</taxon>
        <taxon>Pseudonocardiaceae</taxon>
        <taxon>Kutzneria</taxon>
    </lineage>
</organism>
<dbReference type="AlphaFoldDB" id="A0A7W9KDI1"/>
<gene>
    <name evidence="2" type="ORF">BJ998_001806</name>
</gene>
<comment type="caution">
    <text evidence="2">The sequence shown here is derived from an EMBL/GenBank/DDBJ whole genome shotgun (WGS) entry which is preliminary data.</text>
</comment>
<evidence type="ECO:0000313" key="2">
    <source>
        <dbReference type="EMBL" id="MBB5890610.1"/>
    </source>
</evidence>
<evidence type="ECO:0000313" key="3">
    <source>
        <dbReference type="Proteomes" id="UP000585638"/>
    </source>
</evidence>
<dbReference type="InterPro" id="IPR036849">
    <property type="entry name" value="Enolase-like_C_sf"/>
</dbReference>
<feature type="region of interest" description="Disordered" evidence="1">
    <location>
        <begin position="329"/>
        <end position="370"/>
    </location>
</feature>
<protein>
    <submittedName>
        <fullName evidence="2">Uncharacterized protein</fullName>
    </submittedName>
</protein>
<accession>A0A7W9KDI1</accession>
<feature type="compositionally biased region" description="Low complexity" evidence="1">
    <location>
        <begin position="329"/>
        <end position="359"/>
    </location>
</feature>